<dbReference type="OMA" id="DRESHNA"/>
<dbReference type="PANTHER" id="PTHR47266">
    <property type="entry name" value="ENDONUCLEASE-RELATED"/>
    <property type="match status" value="1"/>
</dbReference>
<dbReference type="OrthoDB" id="10065153at2759"/>
<dbReference type="RefSeq" id="XP_020915478.1">
    <property type="nucleotide sequence ID" value="XM_021059819.1"/>
</dbReference>
<evidence type="ECO:0000313" key="2">
    <source>
        <dbReference type="Proteomes" id="UP000887567"/>
    </source>
</evidence>
<dbReference type="GO" id="GO:0003676">
    <property type="term" value="F:nucleic acid binding"/>
    <property type="evidence" value="ECO:0007669"/>
    <property type="project" value="InterPro"/>
</dbReference>
<dbReference type="AlphaFoldDB" id="A0A913Y6A4"/>
<reference evidence="1" key="1">
    <citation type="submission" date="2022-11" db="UniProtKB">
        <authorList>
            <consortium name="EnsemblMetazoa"/>
        </authorList>
    </citation>
    <scope>IDENTIFICATION</scope>
</reference>
<organism evidence="1 2">
    <name type="scientific">Exaiptasia diaphana</name>
    <name type="common">Tropical sea anemone</name>
    <name type="synonym">Aiptasia pulchella</name>
    <dbReference type="NCBI Taxonomy" id="2652724"/>
    <lineage>
        <taxon>Eukaryota</taxon>
        <taxon>Metazoa</taxon>
        <taxon>Cnidaria</taxon>
        <taxon>Anthozoa</taxon>
        <taxon>Hexacorallia</taxon>
        <taxon>Actiniaria</taxon>
        <taxon>Aiptasiidae</taxon>
        <taxon>Exaiptasia</taxon>
    </lineage>
</organism>
<name>A0A913Y6A4_EXADI</name>
<evidence type="ECO:0000313" key="1">
    <source>
        <dbReference type="EnsemblMetazoa" id="XP_020915478.1"/>
    </source>
</evidence>
<dbReference type="Proteomes" id="UP000887567">
    <property type="component" value="Unplaced"/>
</dbReference>
<keyword evidence="2" id="KW-1185">Reference proteome</keyword>
<dbReference type="InterPro" id="IPR036397">
    <property type="entry name" value="RNaseH_sf"/>
</dbReference>
<proteinExistence type="predicted"/>
<accession>A0A913Y6A4</accession>
<sequence length="123" mass="14141">MLGTLPDLQKTNLKDYVAPLVHAYNAKIHGSTGFSPFYLMFGREPRLPVDVEFGVTPHTACSGRFVDNLRHAEAQKHSRLAADRNKRYYDVKKSEAQQEQRDRFLVRNCTPAGKLDNKWEQHV</sequence>
<evidence type="ECO:0008006" key="3">
    <source>
        <dbReference type="Google" id="ProtNLM"/>
    </source>
</evidence>
<dbReference type="GeneID" id="110252963"/>
<dbReference type="EnsemblMetazoa" id="XM_021059819.1">
    <property type="protein sequence ID" value="XP_020915478.1"/>
    <property type="gene ID" value="LOC110252963"/>
</dbReference>
<dbReference type="Gene3D" id="3.30.420.10">
    <property type="entry name" value="Ribonuclease H-like superfamily/Ribonuclease H"/>
    <property type="match status" value="1"/>
</dbReference>
<dbReference type="KEGG" id="epa:110252963"/>
<protein>
    <recommendedName>
        <fullName evidence="3">Integrase catalytic domain-containing protein</fullName>
    </recommendedName>
</protein>
<dbReference type="InterPro" id="IPR052160">
    <property type="entry name" value="Gypsy_RT_Integrase-like"/>
</dbReference>